<evidence type="ECO:0000313" key="2">
    <source>
        <dbReference type="EMBL" id="QBN20435.1"/>
    </source>
</evidence>
<evidence type="ECO:0008006" key="4">
    <source>
        <dbReference type="Google" id="ProtNLM"/>
    </source>
</evidence>
<dbReference type="OrthoDB" id="964913at2"/>
<reference evidence="3" key="1">
    <citation type="submission" date="2019-03" db="EMBL/GenBank/DDBJ databases">
        <title>Flavobacterium sp.</title>
        <authorList>
            <person name="Kim H."/>
        </authorList>
    </citation>
    <scope>NUCLEOTIDE SEQUENCE [LARGE SCALE GENOMIC DNA]</scope>
    <source>
        <strain evidence="3">GS13</strain>
    </source>
</reference>
<dbReference type="Proteomes" id="UP000291124">
    <property type="component" value="Chromosome"/>
</dbReference>
<organism evidence="2 3">
    <name type="scientific">Flavobacterium nackdongense</name>
    <dbReference type="NCBI Taxonomy" id="2547394"/>
    <lineage>
        <taxon>Bacteria</taxon>
        <taxon>Pseudomonadati</taxon>
        <taxon>Bacteroidota</taxon>
        <taxon>Flavobacteriia</taxon>
        <taxon>Flavobacteriales</taxon>
        <taxon>Flavobacteriaceae</taxon>
        <taxon>Flavobacterium</taxon>
    </lineage>
</organism>
<keyword evidence="3" id="KW-1185">Reference proteome</keyword>
<dbReference type="AlphaFoldDB" id="A0A4P6YHT0"/>
<gene>
    <name evidence="2" type="ORF">E1750_17105</name>
</gene>
<dbReference type="RefSeq" id="WP_133277935.1">
    <property type="nucleotide sequence ID" value="NZ_CP037933.1"/>
</dbReference>
<dbReference type="KEGG" id="fnk:E1750_17105"/>
<feature type="signal peptide" evidence="1">
    <location>
        <begin position="1"/>
        <end position="24"/>
    </location>
</feature>
<evidence type="ECO:0000313" key="3">
    <source>
        <dbReference type="Proteomes" id="UP000291124"/>
    </source>
</evidence>
<protein>
    <recommendedName>
        <fullName evidence="4">Peptidase C-terminal archaeal/bacterial domain-containing protein</fullName>
    </recommendedName>
</protein>
<name>A0A4P6YHT0_9FLAO</name>
<dbReference type="EMBL" id="CP037933">
    <property type="protein sequence ID" value="QBN20435.1"/>
    <property type="molecule type" value="Genomic_DNA"/>
</dbReference>
<proteinExistence type="predicted"/>
<keyword evidence="1" id="KW-0732">Signal</keyword>
<dbReference type="Gene3D" id="2.60.120.380">
    <property type="match status" value="1"/>
</dbReference>
<accession>A0A4P6YHT0</accession>
<feature type="chain" id="PRO_5020878863" description="Peptidase C-terminal archaeal/bacterial domain-containing protein" evidence="1">
    <location>
        <begin position="25"/>
        <end position="238"/>
    </location>
</feature>
<sequence length="238" mass="25289">MKKCLKRMGLFVAILALFPVATSAQIITKKVSFPTGKSSTVINGTIVGEQTIDYTVGANAGQTLKVTLKPTSKSSYFNVLPPGSEGAADFIGQNEGNTCSLNLTKSGTYKIRVYQMRSSARRGEKATYSLSISIPASSNSGDAKVSGTNYNATGDLRAANGSKPTSAKFGVIRSNGGAEVHATMPGKSKRVFVFSQGEWTCKSTNCKLSFAKISSDEWEIICNGTEKYYIPDAVIYGG</sequence>
<evidence type="ECO:0000256" key="1">
    <source>
        <dbReference type="SAM" id="SignalP"/>
    </source>
</evidence>